<evidence type="ECO:0000313" key="4">
    <source>
        <dbReference type="EMBL" id="OGZ19989.1"/>
    </source>
</evidence>
<protein>
    <recommendedName>
        <fullName evidence="3">Glycosyl transferase family 1 domain-containing protein</fullName>
    </recommendedName>
</protein>
<dbReference type="AlphaFoldDB" id="A0A1G2E2T4"/>
<dbReference type="Gene3D" id="3.40.50.2000">
    <property type="entry name" value="Glycogen Phosphorylase B"/>
    <property type="match status" value="1"/>
</dbReference>
<accession>A0A1G2E2T4</accession>
<evidence type="ECO:0000256" key="1">
    <source>
        <dbReference type="ARBA" id="ARBA00022679"/>
    </source>
</evidence>
<evidence type="ECO:0000256" key="2">
    <source>
        <dbReference type="SAM" id="Phobius"/>
    </source>
</evidence>
<evidence type="ECO:0000259" key="3">
    <source>
        <dbReference type="Pfam" id="PF00534"/>
    </source>
</evidence>
<dbReference type="CDD" id="cd03801">
    <property type="entry name" value="GT4_PimA-like"/>
    <property type="match status" value="1"/>
</dbReference>
<dbReference type="PANTHER" id="PTHR46401:SF2">
    <property type="entry name" value="GLYCOSYLTRANSFERASE WBBK-RELATED"/>
    <property type="match status" value="1"/>
</dbReference>
<keyword evidence="1" id="KW-0808">Transferase</keyword>
<dbReference type="InterPro" id="IPR001296">
    <property type="entry name" value="Glyco_trans_1"/>
</dbReference>
<evidence type="ECO:0000313" key="5">
    <source>
        <dbReference type="Proteomes" id="UP000178721"/>
    </source>
</evidence>
<dbReference type="PANTHER" id="PTHR46401">
    <property type="entry name" value="GLYCOSYLTRANSFERASE WBBK-RELATED"/>
    <property type="match status" value="1"/>
</dbReference>
<name>A0A1G2E2T4_9BACT</name>
<gene>
    <name evidence="4" type="ORF">A2654_02115</name>
</gene>
<reference evidence="4 5" key="1">
    <citation type="journal article" date="2016" name="Nat. Commun.">
        <title>Thousands of microbial genomes shed light on interconnected biogeochemical processes in an aquifer system.</title>
        <authorList>
            <person name="Anantharaman K."/>
            <person name="Brown C.T."/>
            <person name="Hug L.A."/>
            <person name="Sharon I."/>
            <person name="Castelle C.J."/>
            <person name="Probst A.J."/>
            <person name="Thomas B.C."/>
            <person name="Singh A."/>
            <person name="Wilkins M.J."/>
            <person name="Karaoz U."/>
            <person name="Brodie E.L."/>
            <person name="Williams K.H."/>
            <person name="Hubbard S.S."/>
            <person name="Banfield J.F."/>
        </authorList>
    </citation>
    <scope>NUCLEOTIDE SEQUENCE [LARGE SCALE GENOMIC DNA]</scope>
</reference>
<dbReference type="EMBL" id="MHMA01000029">
    <property type="protein sequence ID" value="OGZ19989.1"/>
    <property type="molecule type" value="Genomic_DNA"/>
</dbReference>
<proteinExistence type="predicted"/>
<keyword evidence="2" id="KW-0472">Membrane</keyword>
<keyword evidence="2" id="KW-1133">Transmembrane helix</keyword>
<sequence length="342" mass="39270">MKLIVITQKVDINDGNLGFFHRWLEKLAEKTTELRVVCLSAGEYHLPQNVKVYSLGKEKSYPKIWQFLRLQKFLLTNLSHVDGVFIHMCPIYAILSFPLVKLFKKRLIMFYAHGGTHFKLKIAEKMVARILTSSPAGFRLKSQKVKVIGQGIDVDLFQSKVRQGSENFLILYAGRINKTKDPLTIIRAIDILINQQNVRKIRLRIVGHPLVNSERAYLESLKAFIKNQRLKDYVEFIDGVSYAKMPDQYNEADLFVNPSSTGSMDKVVLEAMASGVLVLNCNEAYREILADKYLFKKGDAEDLAQKIIDLMRSGRDYNLREIVVKNHNLNNFIARIVSEFNL</sequence>
<dbReference type="Pfam" id="PF00534">
    <property type="entry name" value="Glycos_transf_1"/>
    <property type="match status" value="1"/>
</dbReference>
<dbReference type="GO" id="GO:0009103">
    <property type="term" value="P:lipopolysaccharide biosynthetic process"/>
    <property type="evidence" value="ECO:0007669"/>
    <property type="project" value="TreeGrafter"/>
</dbReference>
<keyword evidence="2" id="KW-0812">Transmembrane</keyword>
<dbReference type="Proteomes" id="UP000178721">
    <property type="component" value="Unassembled WGS sequence"/>
</dbReference>
<dbReference type="SUPFAM" id="SSF53756">
    <property type="entry name" value="UDP-Glycosyltransferase/glycogen phosphorylase"/>
    <property type="match status" value="1"/>
</dbReference>
<organism evidence="4 5">
    <name type="scientific">Candidatus Nealsonbacteria bacterium RIFCSPHIGHO2_01_FULL_43_31</name>
    <dbReference type="NCBI Taxonomy" id="1801665"/>
    <lineage>
        <taxon>Bacteria</taxon>
        <taxon>Candidatus Nealsoniibacteriota</taxon>
    </lineage>
</organism>
<feature type="transmembrane region" description="Helical" evidence="2">
    <location>
        <begin position="84"/>
        <end position="103"/>
    </location>
</feature>
<comment type="caution">
    <text evidence="4">The sequence shown here is derived from an EMBL/GenBank/DDBJ whole genome shotgun (WGS) entry which is preliminary data.</text>
</comment>
<dbReference type="GO" id="GO:0016757">
    <property type="term" value="F:glycosyltransferase activity"/>
    <property type="evidence" value="ECO:0007669"/>
    <property type="project" value="InterPro"/>
</dbReference>
<feature type="domain" description="Glycosyl transferase family 1" evidence="3">
    <location>
        <begin position="160"/>
        <end position="324"/>
    </location>
</feature>